<feature type="transmembrane region" description="Helical" evidence="1">
    <location>
        <begin position="6"/>
        <end position="26"/>
    </location>
</feature>
<dbReference type="PANTHER" id="PTHR31446:SF39">
    <property type="entry name" value="ACID PHOSPHATASE_VANADIUM-DEPENDENT HALOPEROXIDASE-RELATED PROTEIN"/>
    <property type="match status" value="1"/>
</dbReference>
<gene>
    <name evidence="2" type="ORF">AOY20_05975</name>
</gene>
<keyword evidence="3" id="KW-1185">Reference proteome</keyword>
<protein>
    <submittedName>
        <fullName evidence="2">Acid phosphatase</fullName>
    </submittedName>
</protein>
<evidence type="ECO:0000313" key="2">
    <source>
        <dbReference type="EMBL" id="ALH95124.1"/>
    </source>
</evidence>
<keyword evidence="1" id="KW-0472">Membrane</keyword>
<proteinExistence type="predicted"/>
<evidence type="ECO:0000313" key="3">
    <source>
        <dbReference type="Proteomes" id="UP000064939"/>
    </source>
</evidence>
<name>A0A0N9W271_9GAMM</name>
<evidence type="ECO:0000256" key="1">
    <source>
        <dbReference type="SAM" id="Phobius"/>
    </source>
</evidence>
<dbReference type="RefSeq" id="WP_054581018.1">
    <property type="nucleotide sequence ID" value="NZ_CP012808.1"/>
</dbReference>
<organism evidence="2 3">
    <name type="scientific">Acinetobacter equi</name>
    <dbReference type="NCBI Taxonomy" id="1324350"/>
    <lineage>
        <taxon>Bacteria</taxon>
        <taxon>Pseudomonadati</taxon>
        <taxon>Pseudomonadota</taxon>
        <taxon>Gammaproteobacteria</taxon>
        <taxon>Moraxellales</taxon>
        <taxon>Moraxellaceae</taxon>
        <taxon>Acinetobacter</taxon>
    </lineage>
</organism>
<sequence>MQLNYFIYLITPFCAWLSAGCLKFFINSIKAKKLAFGLVGYGGMPSNHSAIVSSTTALIAFKEGLNTPAFGVALTLSFIVLLDANSLRQQVGKHAKAINTLSENLIIKPNLRERMGHTRLEILGGIIIGICVAYLLYIVSTMKCWI</sequence>
<dbReference type="EMBL" id="CP012808">
    <property type="protein sequence ID" value="ALH95124.1"/>
    <property type="molecule type" value="Genomic_DNA"/>
</dbReference>
<dbReference type="AlphaFoldDB" id="A0A0N9W271"/>
<dbReference type="PANTHER" id="PTHR31446">
    <property type="entry name" value="ACID PHOSPHATASE/VANADIUM-DEPENDENT HALOPEROXIDASE-RELATED PROTEIN"/>
    <property type="match status" value="1"/>
</dbReference>
<reference evidence="2 3" key="1">
    <citation type="journal article" date="2015" name="Int. J. Syst. Evol. Microbiol.">
        <title>Acinetobacter equi sp. nov. isolated from horse faeces.</title>
        <authorList>
            <person name="Poppel M.T."/>
            <person name="Skiebe E."/>
            <person name="Laue M."/>
            <person name="Bergmann H."/>
            <person name="Ebersberger I."/>
            <person name="Garn T."/>
            <person name="Fruth A."/>
            <person name="Baumgardt S."/>
            <person name="Busse H.J."/>
            <person name="Wilharm G."/>
        </authorList>
    </citation>
    <scope>NUCLEOTIDE SEQUENCE [LARGE SCALE GENOMIC DNA]</scope>
    <source>
        <strain evidence="2 3">114</strain>
    </source>
</reference>
<dbReference type="Pfam" id="PF02681">
    <property type="entry name" value="DUF212"/>
    <property type="match status" value="1"/>
</dbReference>
<dbReference type="STRING" id="1324350.AOY20_05975"/>
<feature type="transmembrane region" description="Helical" evidence="1">
    <location>
        <begin position="120"/>
        <end position="139"/>
    </location>
</feature>
<dbReference type="KEGG" id="aei:AOY20_05975"/>
<dbReference type="Proteomes" id="UP000064939">
    <property type="component" value="Chromosome"/>
</dbReference>
<keyword evidence="1" id="KW-1133">Transmembrane helix</keyword>
<accession>A0A0N9W271</accession>
<keyword evidence="1" id="KW-0812">Transmembrane</keyword>
<dbReference type="OrthoDB" id="9792681at2"/>
<dbReference type="InterPro" id="IPR003832">
    <property type="entry name" value="DUF212"/>
</dbReference>